<dbReference type="EMBL" id="BAAFJT010000002">
    <property type="protein sequence ID" value="GAB0182906.1"/>
    <property type="molecule type" value="Genomic_DNA"/>
</dbReference>
<protein>
    <submittedName>
        <fullName evidence="1">Interleukin-15</fullName>
    </submittedName>
</protein>
<gene>
    <name evidence="1" type="ORF">GRJ2_000755900</name>
</gene>
<name>A0ABC9WBL0_GRUJA</name>
<evidence type="ECO:0000313" key="2">
    <source>
        <dbReference type="Proteomes" id="UP001623348"/>
    </source>
</evidence>
<evidence type="ECO:0000313" key="1">
    <source>
        <dbReference type="EMBL" id="GAB0182906.1"/>
    </source>
</evidence>
<reference evidence="1 2" key="1">
    <citation type="submission" date="2024-06" db="EMBL/GenBank/DDBJ databases">
        <title>The draft genome of Grus japonensis, version 3.</title>
        <authorList>
            <person name="Nabeshima K."/>
            <person name="Suzuki S."/>
            <person name="Onuma M."/>
        </authorList>
    </citation>
    <scope>NUCLEOTIDE SEQUENCE [LARGE SCALE GENOMIC DNA]</scope>
    <source>
        <strain evidence="1 2">451A</strain>
    </source>
</reference>
<proteinExistence type="predicted"/>
<organism evidence="1 2">
    <name type="scientific">Grus japonensis</name>
    <name type="common">Japanese crane</name>
    <name type="synonym">Red-crowned crane</name>
    <dbReference type="NCBI Taxonomy" id="30415"/>
    <lineage>
        <taxon>Eukaryota</taxon>
        <taxon>Metazoa</taxon>
        <taxon>Chordata</taxon>
        <taxon>Craniata</taxon>
        <taxon>Vertebrata</taxon>
        <taxon>Euteleostomi</taxon>
        <taxon>Archelosauria</taxon>
        <taxon>Archosauria</taxon>
        <taxon>Dinosauria</taxon>
        <taxon>Saurischia</taxon>
        <taxon>Theropoda</taxon>
        <taxon>Coelurosauria</taxon>
        <taxon>Aves</taxon>
        <taxon>Neognathae</taxon>
        <taxon>Neoaves</taxon>
        <taxon>Gruiformes</taxon>
        <taxon>Gruidae</taxon>
        <taxon>Grus</taxon>
    </lineage>
</organism>
<dbReference type="AlphaFoldDB" id="A0ABC9WBL0"/>
<dbReference type="Proteomes" id="UP001623348">
    <property type="component" value="Unassembled WGS sequence"/>
</dbReference>
<comment type="caution">
    <text evidence="1">The sequence shown here is derived from an EMBL/GenBank/DDBJ whole genome shotgun (WGS) entry which is preliminary data.</text>
</comment>
<dbReference type="PRINTS" id="PR01345">
    <property type="entry name" value="CERVTRCPTASE"/>
</dbReference>
<sequence length="87" mass="10150">MGRGNPKQNYRLSREWIESSPEEKDLEVLIDEKLNMSRQCVLAALEVNYIMGCIQRSVTSTSRKMILLLYSALLRPLLEYYVQLWGP</sequence>
<dbReference type="PANTHER" id="PTHR33332">
    <property type="entry name" value="REVERSE TRANSCRIPTASE DOMAIN-CONTAINING PROTEIN"/>
    <property type="match status" value="1"/>
</dbReference>
<keyword evidence="2" id="KW-1185">Reference proteome</keyword>
<accession>A0ABC9WBL0</accession>